<dbReference type="AlphaFoldDB" id="A0A6J4NAX8"/>
<dbReference type="InterPro" id="IPR001466">
    <property type="entry name" value="Beta-lactam-related"/>
</dbReference>
<dbReference type="Gene3D" id="3.40.710.10">
    <property type="entry name" value="DD-peptidase/beta-lactamase superfamily"/>
    <property type="match status" value="1"/>
</dbReference>
<reference evidence="3" key="1">
    <citation type="submission" date="2020-02" db="EMBL/GenBank/DDBJ databases">
        <authorList>
            <person name="Meier V. D."/>
        </authorList>
    </citation>
    <scope>NUCLEOTIDE SEQUENCE</scope>
    <source>
        <strain evidence="3">AVDCRST_MAG66</strain>
    </source>
</reference>
<evidence type="ECO:0000259" key="2">
    <source>
        <dbReference type="Pfam" id="PF00144"/>
    </source>
</evidence>
<dbReference type="PANTHER" id="PTHR43283">
    <property type="entry name" value="BETA-LACTAMASE-RELATED"/>
    <property type="match status" value="1"/>
</dbReference>
<dbReference type="GO" id="GO:0016787">
    <property type="term" value="F:hydrolase activity"/>
    <property type="evidence" value="ECO:0007669"/>
    <property type="project" value="UniProtKB-KW"/>
</dbReference>
<feature type="domain" description="Beta-lactamase-related" evidence="2">
    <location>
        <begin position="13"/>
        <end position="348"/>
    </location>
</feature>
<keyword evidence="1" id="KW-0378">Hydrolase</keyword>
<dbReference type="InterPro" id="IPR050789">
    <property type="entry name" value="Diverse_Enzym_Activities"/>
</dbReference>
<gene>
    <name evidence="3" type="ORF">AVDCRST_MAG66-320</name>
</gene>
<dbReference type="PANTHER" id="PTHR43283:SF11">
    <property type="entry name" value="BETA-LACTAMASE-RELATED DOMAIN-CONTAINING PROTEIN"/>
    <property type="match status" value="1"/>
</dbReference>
<dbReference type="EMBL" id="CADCUS010000021">
    <property type="protein sequence ID" value="CAA9379096.1"/>
    <property type="molecule type" value="Genomic_DNA"/>
</dbReference>
<name>A0A6J4NAX8_9PSEU</name>
<accession>A0A6J4NAX8</accession>
<dbReference type="SUPFAM" id="SSF56601">
    <property type="entry name" value="beta-lactamase/transpeptidase-like"/>
    <property type="match status" value="1"/>
</dbReference>
<organism evidence="3">
    <name type="scientific">uncultured Pseudonocardia sp</name>
    <dbReference type="NCBI Taxonomy" id="211455"/>
    <lineage>
        <taxon>Bacteria</taxon>
        <taxon>Bacillati</taxon>
        <taxon>Actinomycetota</taxon>
        <taxon>Actinomycetes</taxon>
        <taxon>Pseudonocardiales</taxon>
        <taxon>Pseudonocardiaceae</taxon>
        <taxon>Pseudonocardia</taxon>
        <taxon>environmental samples</taxon>
    </lineage>
</organism>
<dbReference type="InterPro" id="IPR012338">
    <property type="entry name" value="Beta-lactam/transpept-like"/>
</dbReference>
<evidence type="ECO:0000256" key="1">
    <source>
        <dbReference type="ARBA" id="ARBA00022801"/>
    </source>
</evidence>
<proteinExistence type="predicted"/>
<evidence type="ECO:0000313" key="3">
    <source>
        <dbReference type="EMBL" id="CAA9379096.1"/>
    </source>
</evidence>
<sequence>MTLATNLELTTVRQLFRAEIERGIETGVTLSVSFRGEVVDVVDGENGSGAPMSVDTTVPWTCSSKPLGAIAFAAAWEAGEVDLDTRVVEVLPDFVGGGKEQITVRDVLTHCTGIPEPLTSLDTSGRQIGSWADVDALIWSTICGAGTVTRPGTAMSYNPVTNWFVLDRLLTTLSSGERGDSQRVVIDRLGLSATLGADWALPDERRVTVSASADQQAGLEAMQLVAALPLPGAGLWGSMRDLRVVGEVLAHRGVHHGERIIGAATVEAMTATHWPGTRHRAVCDTDFPYGLGVMTLPLVLGQRCSVRVFGHAGGNTSTLIVDPLFDLVVAVYWNGRLNDARTIARRYALVRALHHDLGLARP</sequence>
<dbReference type="Pfam" id="PF00144">
    <property type="entry name" value="Beta-lactamase"/>
    <property type="match status" value="1"/>
</dbReference>
<protein>
    <recommendedName>
        <fullName evidence="2">Beta-lactamase-related domain-containing protein</fullName>
    </recommendedName>
</protein>